<protein>
    <submittedName>
        <fullName evidence="2">Uncharacterized protein</fullName>
    </submittedName>
</protein>
<evidence type="ECO:0000256" key="1">
    <source>
        <dbReference type="SAM" id="MobiDB-lite"/>
    </source>
</evidence>
<accession>A0A5B7JDF7</accession>
<feature type="compositionally biased region" description="Basic and acidic residues" evidence="1">
    <location>
        <begin position="58"/>
        <end position="83"/>
    </location>
</feature>
<organism evidence="2 3">
    <name type="scientific">Portunus trituberculatus</name>
    <name type="common">Swimming crab</name>
    <name type="synonym">Neptunus trituberculatus</name>
    <dbReference type="NCBI Taxonomy" id="210409"/>
    <lineage>
        <taxon>Eukaryota</taxon>
        <taxon>Metazoa</taxon>
        <taxon>Ecdysozoa</taxon>
        <taxon>Arthropoda</taxon>
        <taxon>Crustacea</taxon>
        <taxon>Multicrustacea</taxon>
        <taxon>Malacostraca</taxon>
        <taxon>Eumalacostraca</taxon>
        <taxon>Eucarida</taxon>
        <taxon>Decapoda</taxon>
        <taxon>Pleocyemata</taxon>
        <taxon>Brachyura</taxon>
        <taxon>Eubrachyura</taxon>
        <taxon>Portunoidea</taxon>
        <taxon>Portunidae</taxon>
        <taxon>Portuninae</taxon>
        <taxon>Portunus</taxon>
    </lineage>
</organism>
<proteinExistence type="predicted"/>
<dbReference type="AlphaFoldDB" id="A0A5B7JDF7"/>
<sequence length="83" mass="8797">MKAAAAAAAAMVVAAAVILVTVEVAAAIITMARRRCESKVWRRRGGTEGRTLGGRQVEVNRRESSGKEVGRGMSNGDKRKQGE</sequence>
<dbReference type="Proteomes" id="UP000324222">
    <property type="component" value="Unassembled WGS sequence"/>
</dbReference>
<dbReference type="EMBL" id="VSRR010104231">
    <property type="protein sequence ID" value="MPC96001.1"/>
    <property type="molecule type" value="Genomic_DNA"/>
</dbReference>
<evidence type="ECO:0000313" key="3">
    <source>
        <dbReference type="Proteomes" id="UP000324222"/>
    </source>
</evidence>
<comment type="caution">
    <text evidence="2">The sequence shown here is derived from an EMBL/GenBank/DDBJ whole genome shotgun (WGS) entry which is preliminary data.</text>
</comment>
<evidence type="ECO:0000313" key="2">
    <source>
        <dbReference type="EMBL" id="MPC96001.1"/>
    </source>
</evidence>
<feature type="region of interest" description="Disordered" evidence="1">
    <location>
        <begin position="45"/>
        <end position="83"/>
    </location>
</feature>
<gene>
    <name evidence="2" type="ORF">E2C01_091235</name>
</gene>
<reference evidence="2 3" key="1">
    <citation type="submission" date="2019-05" db="EMBL/GenBank/DDBJ databases">
        <title>Another draft genome of Portunus trituberculatus and its Hox gene families provides insights of decapod evolution.</title>
        <authorList>
            <person name="Jeong J.-H."/>
            <person name="Song I."/>
            <person name="Kim S."/>
            <person name="Choi T."/>
            <person name="Kim D."/>
            <person name="Ryu S."/>
            <person name="Kim W."/>
        </authorList>
    </citation>
    <scope>NUCLEOTIDE SEQUENCE [LARGE SCALE GENOMIC DNA]</scope>
    <source>
        <tissue evidence="2">Muscle</tissue>
    </source>
</reference>
<keyword evidence="3" id="KW-1185">Reference proteome</keyword>
<name>A0A5B7JDF7_PORTR</name>